<feature type="region of interest" description="Disordered" evidence="11">
    <location>
        <begin position="1"/>
        <end position="27"/>
    </location>
</feature>
<dbReference type="GO" id="GO:0048188">
    <property type="term" value="C:Set1C/COMPASS complex"/>
    <property type="evidence" value="ECO:0007669"/>
    <property type="project" value="InterPro"/>
</dbReference>
<dbReference type="InterPro" id="IPR019786">
    <property type="entry name" value="Zinc_finger_PHD-type_CS"/>
</dbReference>
<evidence type="ECO:0000256" key="7">
    <source>
        <dbReference type="ARBA" id="ARBA00023163"/>
    </source>
</evidence>
<dbReference type="PROSITE" id="PS01359">
    <property type="entry name" value="ZF_PHD_1"/>
    <property type="match status" value="1"/>
</dbReference>
<proteinExistence type="predicted"/>
<dbReference type="PROSITE" id="PS50016">
    <property type="entry name" value="ZF_PHD_2"/>
    <property type="match status" value="1"/>
</dbReference>
<evidence type="ECO:0000256" key="9">
    <source>
        <dbReference type="ARBA" id="ARBA00023828"/>
    </source>
</evidence>
<dbReference type="InterPro" id="IPR002857">
    <property type="entry name" value="Znf_CXXC"/>
</dbReference>
<dbReference type="Pfam" id="PF12269">
    <property type="entry name" value="CpG_bind_C"/>
    <property type="match status" value="1"/>
</dbReference>
<keyword evidence="5" id="KW-0805">Transcription regulation</keyword>
<dbReference type="Proteomes" id="UP000887563">
    <property type="component" value="Unplaced"/>
</dbReference>
<dbReference type="GO" id="GO:0045893">
    <property type="term" value="P:positive regulation of DNA-templated transcription"/>
    <property type="evidence" value="ECO:0007669"/>
    <property type="project" value="TreeGrafter"/>
</dbReference>
<dbReference type="PANTHER" id="PTHR46174:SF1">
    <property type="entry name" value="CXXC-TYPE ZINC FINGER PROTEIN 1"/>
    <property type="match status" value="1"/>
</dbReference>
<evidence type="ECO:0000256" key="8">
    <source>
        <dbReference type="ARBA" id="ARBA00023242"/>
    </source>
</evidence>
<dbReference type="InterPro" id="IPR011011">
    <property type="entry name" value="Znf_FYVE_PHD"/>
</dbReference>
<dbReference type="PROSITE" id="PS51058">
    <property type="entry name" value="ZF_CXXC"/>
    <property type="match status" value="1"/>
</dbReference>
<keyword evidence="2" id="KW-0479">Metal-binding</keyword>
<dbReference type="GO" id="GO:0008270">
    <property type="term" value="F:zinc ion binding"/>
    <property type="evidence" value="ECO:0007669"/>
    <property type="project" value="UniProtKB-KW"/>
</dbReference>
<keyword evidence="4" id="KW-0862">Zinc</keyword>
<evidence type="ECO:0000313" key="14">
    <source>
        <dbReference type="Proteomes" id="UP000887563"/>
    </source>
</evidence>
<dbReference type="PANTHER" id="PTHR46174">
    <property type="entry name" value="CXXC-TYPE ZINC FINGER PROTEIN 1"/>
    <property type="match status" value="1"/>
</dbReference>
<dbReference type="InterPro" id="IPR001965">
    <property type="entry name" value="Znf_PHD"/>
</dbReference>
<evidence type="ECO:0000256" key="2">
    <source>
        <dbReference type="ARBA" id="ARBA00022723"/>
    </source>
</evidence>
<evidence type="ECO:0000256" key="1">
    <source>
        <dbReference type="ARBA" id="ARBA00004123"/>
    </source>
</evidence>
<feature type="compositionally biased region" description="Acidic residues" evidence="11">
    <location>
        <begin position="17"/>
        <end position="27"/>
    </location>
</feature>
<dbReference type="InterPro" id="IPR022056">
    <property type="entry name" value="CpG-bd_C"/>
</dbReference>
<evidence type="ECO:0000256" key="4">
    <source>
        <dbReference type="ARBA" id="ARBA00022833"/>
    </source>
</evidence>
<keyword evidence="3 10" id="KW-0863">Zinc-finger</keyword>
<reference evidence="15" key="1">
    <citation type="submission" date="2022-11" db="UniProtKB">
        <authorList>
            <consortium name="WormBaseParasite"/>
        </authorList>
    </citation>
    <scope>IDENTIFICATION</scope>
</reference>
<evidence type="ECO:0000256" key="5">
    <source>
        <dbReference type="ARBA" id="ARBA00023015"/>
    </source>
</evidence>
<feature type="region of interest" description="Disordered" evidence="11">
    <location>
        <begin position="333"/>
        <end position="361"/>
    </location>
</feature>
<evidence type="ECO:0000256" key="11">
    <source>
        <dbReference type="SAM" id="MobiDB-lite"/>
    </source>
</evidence>
<keyword evidence="14" id="KW-1185">Reference proteome</keyword>
<dbReference type="InterPro" id="IPR019787">
    <property type="entry name" value="Znf_PHD-finger"/>
</dbReference>
<dbReference type="GO" id="GO:0003677">
    <property type="term" value="F:DNA binding"/>
    <property type="evidence" value="ECO:0007669"/>
    <property type="project" value="UniProtKB-KW"/>
</dbReference>
<accession>A0A914MRZ4</accession>
<dbReference type="SMART" id="SM00249">
    <property type="entry name" value="PHD"/>
    <property type="match status" value="1"/>
</dbReference>
<dbReference type="Pfam" id="PF00628">
    <property type="entry name" value="PHD"/>
    <property type="match status" value="1"/>
</dbReference>
<dbReference type="SUPFAM" id="SSF57903">
    <property type="entry name" value="FYVE/PHD zinc finger"/>
    <property type="match status" value="1"/>
</dbReference>
<evidence type="ECO:0000259" key="12">
    <source>
        <dbReference type="PROSITE" id="PS50016"/>
    </source>
</evidence>
<evidence type="ECO:0000313" key="15">
    <source>
        <dbReference type="WBParaSite" id="Minc3s02026g27849"/>
    </source>
</evidence>
<feature type="region of interest" description="Disordered" evidence="11">
    <location>
        <begin position="679"/>
        <end position="700"/>
    </location>
</feature>
<protein>
    <recommendedName>
        <fullName evidence="9">CXXC-type zinc finger protein 1</fullName>
    </recommendedName>
</protein>
<evidence type="ECO:0000259" key="13">
    <source>
        <dbReference type="PROSITE" id="PS51058"/>
    </source>
</evidence>
<keyword evidence="8" id="KW-0539">Nucleus</keyword>
<keyword evidence="7" id="KW-0804">Transcription</keyword>
<dbReference type="WBParaSite" id="Minc3s02026g27849">
    <property type="protein sequence ID" value="Minc3s02026g27849"/>
    <property type="gene ID" value="Minc3s02026g27849"/>
</dbReference>
<evidence type="ECO:0000256" key="3">
    <source>
        <dbReference type="ARBA" id="ARBA00022771"/>
    </source>
</evidence>
<name>A0A914MRZ4_MELIC</name>
<feature type="domain" description="CXXC-type" evidence="13">
    <location>
        <begin position="256"/>
        <end position="301"/>
    </location>
</feature>
<evidence type="ECO:0000256" key="6">
    <source>
        <dbReference type="ARBA" id="ARBA00023125"/>
    </source>
</evidence>
<feature type="domain" description="PHD-type" evidence="12">
    <location>
        <begin position="33"/>
        <end position="83"/>
    </location>
</feature>
<organism evidence="14 15">
    <name type="scientific">Meloidogyne incognita</name>
    <name type="common">Southern root-knot nematode worm</name>
    <name type="synonym">Oxyuris incognita</name>
    <dbReference type="NCBI Taxonomy" id="6306"/>
    <lineage>
        <taxon>Eukaryota</taxon>
        <taxon>Metazoa</taxon>
        <taxon>Ecdysozoa</taxon>
        <taxon>Nematoda</taxon>
        <taxon>Chromadorea</taxon>
        <taxon>Rhabditida</taxon>
        <taxon>Tylenchina</taxon>
        <taxon>Tylenchomorpha</taxon>
        <taxon>Tylenchoidea</taxon>
        <taxon>Meloidogynidae</taxon>
        <taxon>Meloidogyninae</taxon>
        <taxon>Meloidogyne</taxon>
        <taxon>Meloidogyne incognita group</taxon>
    </lineage>
</organism>
<keyword evidence="6" id="KW-0238">DNA-binding</keyword>
<dbReference type="AlphaFoldDB" id="A0A914MRZ4"/>
<comment type="subcellular location">
    <subcellularLocation>
        <location evidence="1">Nucleus</location>
    </subcellularLocation>
</comment>
<sequence>MADLKTSRKGKPKNEDDFIDDEEEDTDDEEVEERHCICDSRDYSTLMICCDYCSIWYHTKCVGIKKKDVERIEKFACRSCKKKGNEIVYKKENVKTSKKRKESTEEQENNKKSKIEIKPVKIIKKEESTVRTLARSPSLANSTLQSEGVTNIPDHFFPFLEQLFYVAICRFLGHGDLTLAKVKVELANIEPKEISNSLLAIKIKEEPSSNISSSNIPSNDHQKPLPPPITIIDVIKPPQSSPAPLQLIPPTILKQQKIQEENPELRCENCIGCFRDEDCGKCVVCMQSQNKGKLCMQRICVQVEELFKKKLKKSEKALSETSSIDCEVHVSTRGRKPKQQLNDETMTKHRRSAGMSEKPKEHEDLALQLNKFYNNVMRKRTKARHNNELPIEHEEKQCIGPECTNSVRQGSKYCSERCGLALAQIRLKTILPQRFNDFFAKVPSKQIEDNKKLDNVDGQITQIHQKLKKFEGWKDNVENFLEAVKNAQPNAERPKSGDDNFVVGCPVCGGEFPMREVTKHIQSCYTRSEKQTTYGTDYPIPTNQYRLYCDSYNKINKTYCKRLRYACAEHYRDEFNLKICGCPLIWYKNGSCLNFESLFISSDAMIADGGYCQEKNKNCRAHQNWIQTAFSLIDNERMNLLNQLEELIEQRGFILKTLTERGDVLTLLCSQSQRLNIEKDGKKEEEDNVSRGERTDMVTD</sequence>
<dbReference type="Gene3D" id="2.60.120.650">
    <property type="entry name" value="Cupin"/>
    <property type="match status" value="1"/>
</dbReference>
<dbReference type="InterPro" id="IPR037869">
    <property type="entry name" value="Spp1/CFP1"/>
</dbReference>
<evidence type="ECO:0000256" key="10">
    <source>
        <dbReference type="PROSITE-ProRule" id="PRU00509"/>
    </source>
</evidence>